<feature type="compositionally biased region" description="Basic residues" evidence="1">
    <location>
        <begin position="393"/>
        <end position="408"/>
    </location>
</feature>
<accession>A0A8X7MJG7</accession>
<feature type="compositionally biased region" description="Basic and acidic residues" evidence="1">
    <location>
        <begin position="109"/>
        <end position="141"/>
    </location>
</feature>
<feature type="region of interest" description="Disordered" evidence="1">
    <location>
        <begin position="431"/>
        <end position="458"/>
    </location>
</feature>
<organism evidence="2 3">
    <name type="scientific">Tilletia controversa</name>
    <name type="common">dwarf bunt fungus</name>
    <dbReference type="NCBI Taxonomy" id="13291"/>
    <lineage>
        <taxon>Eukaryota</taxon>
        <taxon>Fungi</taxon>
        <taxon>Dikarya</taxon>
        <taxon>Basidiomycota</taxon>
        <taxon>Ustilaginomycotina</taxon>
        <taxon>Exobasidiomycetes</taxon>
        <taxon>Tilletiales</taxon>
        <taxon>Tilletiaceae</taxon>
        <taxon>Tilletia</taxon>
    </lineage>
</organism>
<feature type="region of interest" description="Disordered" evidence="1">
    <location>
        <begin position="366"/>
        <end position="414"/>
    </location>
</feature>
<feature type="region of interest" description="Disordered" evidence="1">
    <location>
        <begin position="638"/>
        <end position="670"/>
    </location>
</feature>
<sequence length="670" mass="71767">MLTQDRVLRPRTGDASTPAPSGGQAPLQPSLPLSAQLPASHAVEPQPPLQPLPDASTNSKASSSTMAPAPAASGSTSSAASKKKTKRPRAAPETKAKSPVKGQGSSQPVKKEGKSSIKKEHSNIKQEGKSIKIVFKKETKAAETSSESAETSSEEDSGGEDPGEDGMVSGEIGRERHISVKCYPVAAFSSNKTEKQFGLTRFVYLRHNTVLDKFLAKIETSASIELVGTRQQWLIALETKGRTDAFKDGIALELNHARCATTYAEWLKLVFEGRTAAVKIYGIAKSTIVTTGGDENRVPLQHVDPKVAAAAERIISSNTCNDQSCGKKSIAHPACWPIPSTTDHLCLTEAIVLPWATALAAQEPDIGERYPPRVPPFIVDRDATDSNSSTNPKSKKAKSGRNSKRKRTSAPSSDVEFVGHRKVFIISDSDSDGTAAAAKPCDDTNRQQSQPGLAAFIPNNSSTKRKRARGAYMPLNDFAQSYGLPESIRKKLEKFLIPDTYIMTELDPDCDYQDMGLILGEGLVLTSALNRWAASPGTIRGAYMLLNDFASAYGLSESILKKLGDYLISDSFAIAELDPDTDYKKVGLILGERVVLKSALLRWKENMPLGKGKARAVDAVQAADGGVNDRDVLQPSLSGNLAMETPSLSSDIPSASSRLATDPGTSTTDQ</sequence>
<keyword evidence="3" id="KW-1185">Reference proteome</keyword>
<evidence type="ECO:0000256" key="1">
    <source>
        <dbReference type="SAM" id="MobiDB-lite"/>
    </source>
</evidence>
<feature type="compositionally biased region" description="Acidic residues" evidence="1">
    <location>
        <begin position="152"/>
        <end position="164"/>
    </location>
</feature>
<reference evidence="2" key="2">
    <citation type="journal article" date="2019" name="IMA Fungus">
        <title>Genome sequencing and comparison of five Tilletia species to identify candidate genes for the detection of regulated species infecting wheat.</title>
        <authorList>
            <person name="Nguyen H.D.T."/>
            <person name="Sultana T."/>
            <person name="Kesanakurti P."/>
            <person name="Hambleton S."/>
        </authorList>
    </citation>
    <scope>NUCLEOTIDE SEQUENCE</scope>
    <source>
        <strain evidence="2">DAOMC 236426</strain>
    </source>
</reference>
<proteinExistence type="predicted"/>
<dbReference type="Proteomes" id="UP000077684">
    <property type="component" value="Unassembled WGS sequence"/>
</dbReference>
<name>A0A8X7MJG7_9BASI</name>
<feature type="compositionally biased region" description="Low complexity" evidence="1">
    <location>
        <begin position="59"/>
        <end position="80"/>
    </location>
</feature>
<reference evidence="2" key="1">
    <citation type="submission" date="2016-04" db="EMBL/GenBank/DDBJ databases">
        <authorList>
            <person name="Nguyen H.D."/>
            <person name="Samba Siva P."/>
            <person name="Cullis J."/>
            <person name="Levesque C.A."/>
            <person name="Hambleton S."/>
        </authorList>
    </citation>
    <scope>NUCLEOTIDE SEQUENCE</scope>
    <source>
        <strain evidence="2">DAOMC 236426</strain>
    </source>
</reference>
<feature type="compositionally biased region" description="Low complexity" evidence="1">
    <location>
        <begin position="24"/>
        <end position="40"/>
    </location>
</feature>
<comment type="caution">
    <text evidence="2">The sequence shown here is derived from an EMBL/GenBank/DDBJ whole genome shotgun (WGS) entry which is preliminary data.</text>
</comment>
<feature type="compositionally biased region" description="Low complexity" evidence="1">
    <location>
        <begin position="647"/>
        <end position="657"/>
    </location>
</feature>
<feature type="compositionally biased region" description="Low complexity" evidence="1">
    <location>
        <begin position="142"/>
        <end position="151"/>
    </location>
</feature>
<dbReference type="EMBL" id="LWDE02002065">
    <property type="protein sequence ID" value="KAE8238501.1"/>
    <property type="molecule type" value="Genomic_DNA"/>
</dbReference>
<feature type="compositionally biased region" description="Basic and acidic residues" evidence="1">
    <location>
        <begin position="1"/>
        <end position="12"/>
    </location>
</feature>
<protein>
    <submittedName>
        <fullName evidence="2">Uncharacterized protein</fullName>
    </submittedName>
</protein>
<gene>
    <name evidence="2" type="ORF">A4X06_0g8736</name>
</gene>
<evidence type="ECO:0000313" key="3">
    <source>
        <dbReference type="Proteomes" id="UP000077684"/>
    </source>
</evidence>
<dbReference type="AlphaFoldDB" id="A0A8X7MJG7"/>
<feature type="region of interest" description="Disordered" evidence="1">
    <location>
        <begin position="1"/>
        <end position="169"/>
    </location>
</feature>
<evidence type="ECO:0000313" key="2">
    <source>
        <dbReference type="EMBL" id="KAE8238501.1"/>
    </source>
</evidence>